<keyword evidence="3 15" id="KW-0812">Transmembrane</keyword>
<feature type="signal peptide" evidence="15">
    <location>
        <begin position="1"/>
        <end position="17"/>
    </location>
</feature>
<dbReference type="Pfam" id="PF02932">
    <property type="entry name" value="Neur_chan_memb"/>
    <property type="match status" value="1"/>
</dbReference>
<feature type="transmembrane region" description="Helical" evidence="15">
    <location>
        <begin position="231"/>
        <end position="254"/>
    </location>
</feature>
<organism evidence="18 19">
    <name type="scientific">Oreochromis niloticus</name>
    <name type="common">Nile tilapia</name>
    <name type="synonym">Tilapia nilotica</name>
    <dbReference type="NCBI Taxonomy" id="8128"/>
    <lineage>
        <taxon>Eukaryota</taxon>
        <taxon>Metazoa</taxon>
        <taxon>Chordata</taxon>
        <taxon>Craniata</taxon>
        <taxon>Vertebrata</taxon>
        <taxon>Euteleostomi</taxon>
        <taxon>Actinopterygii</taxon>
        <taxon>Neopterygii</taxon>
        <taxon>Teleostei</taxon>
        <taxon>Neoteleostei</taxon>
        <taxon>Acanthomorphata</taxon>
        <taxon>Ovalentaria</taxon>
        <taxon>Cichlomorphae</taxon>
        <taxon>Cichliformes</taxon>
        <taxon>Cichlidae</taxon>
        <taxon>African cichlids</taxon>
        <taxon>Pseudocrenilabrinae</taxon>
        <taxon>Oreochromini</taxon>
        <taxon>Oreochromis</taxon>
    </lineage>
</organism>
<dbReference type="Proteomes" id="UP000005207">
    <property type="component" value="Linkage group LG2"/>
</dbReference>
<evidence type="ECO:0000256" key="9">
    <source>
        <dbReference type="ARBA" id="ARBA00023170"/>
    </source>
</evidence>
<evidence type="ECO:0000256" key="4">
    <source>
        <dbReference type="ARBA" id="ARBA00022989"/>
    </source>
</evidence>
<feature type="compositionally biased region" description="Polar residues" evidence="16">
    <location>
        <begin position="806"/>
        <end position="820"/>
    </location>
</feature>
<evidence type="ECO:0000256" key="7">
    <source>
        <dbReference type="ARBA" id="ARBA00023136"/>
    </source>
</evidence>
<dbReference type="FunFam" id="2.70.170.10:FF:000010">
    <property type="entry name" value="neuronal acetylcholine receptor subunit alpha-9"/>
    <property type="match status" value="1"/>
</dbReference>
<keyword evidence="12 15" id="KW-0407">Ion channel</keyword>
<name>A0A669DLM2_ORENI</name>
<keyword evidence="14" id="KW-0808">Transferase</keyword>
<feature type="compositionally biased region" description="Low complexity" evidence="16">
    <location>
        <begin position="853"/>
        <end position="867"/>
    </location>
</feature>
<keyword evidence="15" id="KW-0732">Signal</keyword>
<evidence type="ECO:0000256" key="16">
    <source>
        <dbReference type="SAM" id="MobiDB-lite"/>
    </source>
</evidence>
<dbReference type="Gene3D" id="3.30.70.1170">
    <property type="entry name" value="Sun protein, domain 3"/>
    <property type="match status" value="1"/>
</dbReference>
<reference evidence="18" key="2">
    <citation type="submission" date="2025-08" db="UniProtKB">
        <authorList>
            <consortium name="Ensembl"/>
        </authorList>
    </citation>
    <scope>IDENTIFICATION</scope>
</reference>
<feature type="region of interest" description="Disordered" evidence="16">
    <location>
        <begin position="657"/>
        <end position="677"/>
    </location>
</feature>
<reference evidence="19" key="1">
    <citation type="submission" date="2012-01" db="EMBL/GenBank/DDBJ databases">
        <title>The Genome Sequence of Oreochromis niloticus (Nile Tilapia).</title>
        <authorList>
            <consortium name="Broad Institute Genome Assembly Team"/>
            <consortium name="Broad Institute Sequencing Platform"/>
            <person name="Di Palma F."/>
            <person name="Johnson J."/>
            <person name="Lander E.S."/>
            <person name="Lindblad-Toh K."/>
        </authorList>
    </citation>
    <scope>NUCLEOTIDE SEQUENCE [LARGE SCALE GENOMIC DNA]</scope>
</reference>
<evidence type="ECO:0000259" key="17">
    <source>
        <dbReference type="PROSITE" id="PS51686"/>
    </source>
</evidence>
<feature type="compositionally biased region" description="Low complexity" evidence="16">
    <location>
        <begin position="821"/>
        <end position="834"/>
    </location>
</feature>
<feature type="region of interest" description="Disordered" evidence="16">
    <location>
        <begin position="738"/>
        <end position="834"/>
    </location>
</feature>
<evidence type="ECO:0000256" key="8">
    <source>
        <dbReference type="ARBA" id="ARBA00023157"/>
    </source>
</evidence>
<dbReference type="GO" id="GO:0022848">
    <property type="term" value="F:acetylcholine-gated monoatomic cation-selective channel activity"/>
    <property type="evidence" value="ECO:0007669"/>
    <property type="project" value="InterPro"/>
</dbReference>
<dbReference type="InterPro" id="IPR049561">
    <property type="entry name" value="NSUN5_7_fdxn-like"/>
</dbReference>
<keyword evidence="1 15" id="KW-0813">Transport</keyword>
<dbReference type="GO" id="GO:0045211">
    <property type="term" value="C:postsynaptic membrane"/>
    <property type="evidence" value="ECO:0007669"/>
    <property type="project" value="InterPro"/>
</dbReference>
<dbReference type="InterPro" id="IPR036734">
    <property type="entry name" value="Neur_chan_lig-bd_sf"/>
</dbReference>
<feature type="compositionally biased region" description="Polar residues" evidence="16">
    <location>
        <begin position="761"/>
        <end position="772"/>
    </location>
</feature>
<dbReference type="Gene3D" id="1.20.58.390">
    <property type="entry name" value="Neurotransmitter-gated ion-channel transmembrane domain"/>
    <property type="match status" value="1"/>
</dbReference>
<reference evidence="18" key="3">
    <citation type="submission" date="2025-09" db="UniProtKB">
        <authorList>
            <consortium name="Ensembl"/>
        </authorList>
    </citation>
    <scope>IDENTIFICATION</scope>
</reference>
<comment type="similarity">
    <text evidence="14">Belongs to the class I-like SAM-binding methyltransferase superfamily. RsmB/NOP family.</text>
</comment>
<gene>
    <name evidence="18" type="primary">LOC100699470</name>
</gene>
<comment type="caution">
    <text evidence="14 15">Lacks conserved residue(s) required for the propagation of feature annotation.</text>
</comment>
<dbReference type="PANTHER" id="PTHR14663">
    <property type="entry name" value="METHYLTRANSFERASE NSUN7-RELATED"/>
    <property type="match status" value="1"/>
</dbReference>
<feature type="compositionally biased region" description="Basic residues" evidence="16">
    <location>
        <begin position="743"/>
        <end position="759"/>
    </location>
</feature>
<dbReference type="InterPro" id="IPR038050">
    <property type="entry name" value="Neuro_actylchol_rec"/>
</dbReference>
<keyword evidence="4 15" id="KW-1133">Transmembrane helix</keyword>
<evidence type="ECO:0000256" key="11">
    <source>
        <dbReference type="ARBA" id="ARBA00023286"/>
    </source>
</evidence>
<evidence type="ECO:0000256" key="10">
    <source>
        <dbReference type="ARBA" id="ARBA00023180"/>
    </source>
</evidence>
<dbReference type="SUPFAM" id="SSF90112">
    <property type="entry name" value="Neurotransmitter-gated ion-channel transmembrane pore"/>
    <property type="match status" value="1"/>
</dbReference>
<dbReference type="Ensembl" id="ENSONIT00000051623.1">
    <property type="protein sequence ID" value="ENSONIP00000059326.1"/>
    <property type="gene ID" value="ENSONIG00000004920.2"/>
</dbReference>
<evidence type="ECO:0000256" key="15">
    <source>
        <dbReference type="RuleBase" id="RU000687"/>
    </source>
</evidence>
<keyword evidence="14" id="KW-0949">S-adenosyl-L-methionine</keyword>
<protein>
    <submittedName>
        <fullName evidence="18">Putative methyltransferase NSUN7</fullName>
    </submittedName>
</protein>
<dbReference type="PRINTS" id="PR00254">
    <property type="entry name" value="NICOTINICR"/>
</dbReference>
<dbReference type="GO" id="GO:0003723">
    <property type="term" value="F:RNA binding"/>
    <property type="evidence" value="ECO:0007669"/>
    <property type="project" value="UniProtKB-UniRule"/>
</dbReference>
<dbReference type="PANTHER" id="PTHR14663:SF2">
    <property type="entry name" value="METHYLTRANSFERASE NSUN7-RELATED"/>
    <property type="match status" value="1"/>
</dbReference>
<keyword evidence="10" id="KW-0325">Glycoprotein</keyword>
<dbReference type="InterPro" id="IPR006201">
    <property type="entry name" value="Neur_channel"/>
</dbReference>
<dbReference type="InterPro" id="IPR006029">
    <property type="entry name" value="Neurotrans-gated_channel_TM"/>
</dbReference>
<dbReference type="AlphaFoldDB" id="A0A669DLM2"/>
<comment type="subcellular location">
    <subcellularLocation>
        <location evidence="13">Synaptic cell membrane</location>
        <topology evidence="13">Multi-pass membrane protein</topology>
    </subcellularLocation>
</comment>
<proteinExistence type="inferred from homology"/>
<dbReference type="InterPro" id="IPR002394">
    <property type="entry name" value="Nicotinic_acetylcholine_rcpt"/>
</dbReference>
<dbReference type="SUPFAM" id="SSF53335">
    <property type="entry name" value="S-adenosyl-L-methionine-dependent methyltransferases"/>
    <property type="match status" value="1"/>
</dbReference>
<dbReference type="Gene3D" id="3.40.50.150">
    <property type="entry name" value="Vaccinia Virus protein VP39"/>
    <property type="match status" value="1"/>
</dbReference>
<dbReference type="InterPro" id="IPR029063">
    <property type="entry name" value="SAM-dependent_MTases_sf"/>
</dbReference>
<keyword evidence="19" id="KW-1185">Reference proteome</keyword>
<keyword evidence="7 15" id="KW-0472">Membrane</keyword>
<keyword evidence="11" id="KW-1071">Ligand-gated ion channel</keyword>
<dbReference type="Pfam" id="PF02931">
    <property type="entry name" value="Neur_chan_LBD"/>
    <property type="match status" value="1"/>
</dbReference>
<feature type="active site" description="Nucleophile" evidence="14">
    <location>
        <position position="638"/>
    </location>
</feature>
<dbReference type="GO" id="GO:0004888">
    <property type="term" value="F:transmembrane signaling receptor activity"/>
    <property type="evidence" value="ECO:0007669"/>
    <property type="project" value="InterPro"/>
</dbReference>
<dbReference type="InterPro" id="IPR036719">
    <property type="entry name" value="Neuro-gated_channel_TM_sf"/>
</dbReference>
<evidence type="ECO:0000256" key="3">
    <source>
        <dbReference type="ARBA" id="ARBA00022692"/>
    </source>
</evidence>
<evidence type="ECO:0000256" key="1">
    <source>
        <dbReference type="ARBA" id="ARBA00022448"/>
    </source>
</evidence>
<dbReference type="Gene3D" id="2.70.170.10">
    <property type="entry name" value="Neurotransmitter-gated ion-channel ligand-binding domain"/>
    <property type="match status" value="1"/>
</dbReference>
<accession>A0A669DLM2</accession>
<feature type="region of interest" description="Disordered" evidence="16">
    <location>
        <begin position="850"/>
        <end position="869"/>
    </location>
</feature>
<dbReference type="InterPro" id="IPR018000">
    <property type="entry name" value="Neurotransmitter_ion_chnl_CS"/>
</dbReference>
<dbReference type="SUPFAM" id="SSF63712">
    <property type="entry name" value="Nicotinic receptor ligand binding domain-like"/>
    <property type="match status" value="1"/>
</dbReference>
<dbReference type="GO" id="GO:0008168">
    <property type="term" value="F:methyltransferase activity"/>
    <property type="evidence" value="ECO:0007669"/>
    <property type="project" value="UniProtKB-KW"/>
</dbReference>
<evidence type="ECO:0000256" key="5">
    <source>
        <dbReference type="ARBA" id="ARBA00023018"/>
    </source>
</evidence>
<feature type="domain" description="SAM-dependent MTase RsmB/NOP-type" evidence="17">
    <location>
        <begin position="385"/>
        <end position="713"/>
    </location>
</feature>
<keyword evidence="2" id="KW-1003">Cell membrane</keyword>
<feature type="chain" id="PRO_5025708158" evidence="15">
    <location>
        <begin position="18"/>
        <end position="947"/>
    </location>
</feature>
<keyword evidence="14" id="KW-0489">Methyltransferase</keyword>
<keyword evidence="8" id="KW-1015">Disulfide bond</keyword>
<dbReference type="GeneTree" id="ENSGT00940000156077"/>
<keyword evidence="6 15" id="KW-0406">Ion transport</keyword>
<dbReference type="PROSITE" id="PS00236">
    <property type="entry name" value="NEUROTR_ION_CHANNEL"/>
    <property type="match status" value="1"/>
</dbReference>
<keyword evidence="5" id="KW-0770">Synapse</keyword>
<dbReference type="GO" id="GO:0032259">
    <property type="term" value="P:methylation"/>
    <property type="evidence" value="ECO:0007669"/>
    <property type="project" value="UniProtKB-KW"/>
</dbReference>
<evidence type="ECO:0000313" key="18">
    <source>
        <dbReference type="Ensembl" id="ENSONIP00000059326.1"/>
    </source>
</evidence>
<dbReference type="Pfam" id="PF21148">
    <property type="entry name" value="NSUN5_fdxn-like"/>
    <property type="match status" value="1"/>
</dbReference>
<evidence type="ECO:0000256" key="2">
    <source>
        <dbReference type="ARBA" id="ARBA00022475"/>
    </source>
</evidence>
<dbReference type="NCBIfam" id="TIGR00860">
    <property type="entry name" value="LIC"/>
    <property type="match status" value="1"/>
</dbReference>
<evidence type="ECO:0000256" key="12">
    <source>
        <dbReference type="ARBA" id="ARBA00023303"/>
    </source>
</evidence>
<evidence type="ECO:0000313" key="19">
    <source>
        <dbReference type="Proteomes" id="UP000005207"/>
    </source>
</evidence>
<keyword evidence="9" id="KW-0675">Receptor</keyword>
<dbReference type="CDD" id="cd19022">
    <property type="entry name" value="LGIC_ECD_nAChR_A9"/>
    <property type="match status" value="1"/>
</dbReference>
<dbReference type="CDD" id="cd19051">
    <property type="entry name" value="LGIC_TM_cation"/>
    <property type="match status" value="1"/>
</dbReference>
<dbReference type="PROSITE" id="PS51686">
    <property type="entry name" value="SAM_MT_RSMB_NOP"/>
    <property type="match status" value="1"/>
</dbReference>
<evidence type="ECO:0000256" key="14">
    <source>
        <dbReference type="PROSITE-ProRule" id="PRU01023"/>
    </source>
</evidence>
<dbReference type="InterPro" id="IPR001678">
    <property type="entry name" value="MeTrfase_RsmB-F_NOP2_dom"/>
</dbReference>
<comment type="similarity">
    <text evidence="15">Belongs to the ligand-gated ion channel (TC 1.A.9) family.</text>
</comment>
<keyword evidence="14" id="KW-0694">RNA-binding</keyword>
<feature type="transmembrane region" description="Helical" evidence="15">
    <location>
        <begin position="261"/>
        <end position="279"/>
    </location>
</feature>
<dbReference type="InterPro" id="IPR042620">
    <property type="entry name" value="NSUN7"/>
</dbReference>
<dbReference type="InterPro" id="IPR006202">
    <property type="entry name" value="Neur_chan_lig-bd"/>
</dbReference>
<evidence type="ECO:0000256" key="13">
    <source>
        <dbReference type="ARBA" id="ARBA00034099"/>
    </source>
</evidence>
<evidence type="ECO:0000256" key="6">
    <source>
        <dbReference type="ARBA" id="ARBA00023065"/>
    </source>
</evidence>
<dbReference type="PRINTS" id="PR00252">
    <property type="entry name" value="NRIONCHANNEL"/>
</dbReference>
<sequence length="947" mass="105940">MFPIIFLVMLLPKVIHSAQGHYAQKLLNDLMENYSSALRPVDDTDRALNVTLQVTLSQIKDMDERNQVLIAYLWIRQTWHDAYLKWNKEDYDGLDVIHIPSSLVWRPDLVLYNKADDDFSGPMDTNVRLRYNGEITWDAPAITKSSCVVDVSYFPFDSQECNLTFGSWTYNGNQVDIIMGMDSGDLSDFVENVEWECRGMPATKNVIMYGCCSDPYPDITYTVLLQRRSSFYIFNLLLPCFLISFLAPLGFYLPADSGEKVSLGVTVLLALTVFQLMVAESMPPSESVPLIDQELLEDMMIDSCCYLTQPMPDEQMSLVAVMLYDFQNRKFLPRECKVDEIIQEVRHVEDYLLRFKTKLAASLARCRIKHDLLSIECILPESVKKKQERSSNLPLYAWVNTLKSSLDEIQGVLKSAGFSQVKSIGQLEGQTFCQDPHCGDILVFPAQLKAQLYSTKLLSDHKLIIQDKSCSLGPNAVCSLLPEEGDVLMVGSFSGLTVSHTAALIAEKYKANSINRPSVYVCVNNCTDAQREELELTVSAMGCTNVRLILEEFQSLHTGDKRLQRVRVILLTPKCSVSAVSNPVDFILQENGDTDLLQDLSQGSIAQSKLESLVAQQRKDIDHALMFPKVLAVVYSTCSSYPEENAEVVRKALQQAQARADQEGEPKQAKFRSSPSPFMSSEYAKAMDETDSFFMLEPTEHTNGSFLAVLTRVPEPAVKEAPNEVIARANAKGILDKLGSNHLTRKEHHKNSSRMKKAASVRTTQSQLSVSIQPKHHQTKRSDSAVLCGHQDFTNMKQSSQEKPKSLRSQATKGTTSSSFSYSRPECNSSSCSSSKLEKSLHTAPVTTTLRYSSSSATPAVPAARSRGPQKEVLKPVLFVLPPVHFPNYFPPQHSRSRFSPNLSCKWKRQTQIVSSCSGGSLSKDAQEIPVLTRFDLTNTKMTIKKS</sequence>